<dbReference type="PRINTS" id="PR00455">
    <property type="entry name" value="HTHTETR"/>
</dbReference>
<proteinExistence type="predicted"/>
<evidence type="ECO:0000313" key="7">
    <source>
        <dbReference type="EMBL" id="PNE40770.1"/>
    </source>
</evidence>
<accession>A0A2N8PIG6</accession>
<keyword evidence="1" id="KW-0805">Transcription regulation</keyword>
<evidence type="ECO:0000256" key="1">
    <source>
        <dbReference type="ARBA" id="ARBA00023015"/>
    </source>
</evidence>
<dbReference type="Pfam" id="PF00440">
    <property type="entry name" value="TetR_N"/>
    <property type="match status" value="1"/>
</dbReference>
<organism evidence="7 8">
    <name type="scientific">Streptomyces noursei</name>
    <name type="common">Streptomyces albulus</name>
    <dbReference type="NCBI Taxonomy" id="1971"/>
    <lineage>
        <taxon>Bacteria</taxon>
        <taxon>Bacillati</taxon>
        <taxon>Actinomycetota</taxon>
        <taxon>Actinomycetes</taxon>
        <taxon>Kitasatosporales</taxon>
        <taxon>Streptomycetaceae</taxon>
        <taxon>Streptomyces</taxon>
    </lineage>
</organism>
<dbReference type="RefSeq" id="WP_073447007.1">
    <property type="nucleotide sequence ID" value="NZ_LJSN01000002.1"/>
</dbReference>
<dbReference type="Proteomes" id="UP000236047">
    <property type="component" value="Unassembled WGS sequence"/>
</dbReference>
<sequence>MDGTDSSASRGARRLRRDAEANRQRTLQAAREVFADRGLAVNLDDIAHHAGVGVATSYRLFGNKQALINELFEERVDALAVAAEQALTHDDPWEGFVGLLTMILELMAADRGLREVVFSEVGGRPLVAQARRRFMPAADAVMRRAQDAGLLRPDLAMTDLQLVFYMVGCVIQHTQPVSTAVWRRCLTIVLDGMSVHPGPTDMPVVALTTAEEERVAGFDPASS</sequence>
<keyword evidence="2 4" id="KW-0238">DNA-binding</keyword>
<dbReference type="PANTHER" id="PTHR30055">
    <property type="entry name" value="HTH-TYPE TRANSCRIPTIONAL REGULATOR RUTR"/>
    <property type="match status" value="1"/>
</dbReference>
<keyword evidence="8" id="KW-1185">Reference proteome</keyword>
<feature type="DNA-binding region" description="H-T-H motif" evidence="4">
    <location>
        <begin position="42"/>
        <end position="61"/>
    </location>
</feature>
<dbReference type="InterPro" id="IPR050109">
    <property type="entry name" value="HTH-type_TetR-like_transc_reg"/>
</dbReference>
<dbReference type="SUPFAM" id="SSF46689">
    <property type="entry name" value="Homeodomain-like"/>
    <property type="match status" value="1"/>
</dbReference>
<evidence type="ECO:0000256" key="5">
    <source>
        <dbReference type="SAM" id="MobiDB-lite"/>
    </source>
</evidence>
<dbReference type="Gene3D" id="1.10.357.10">
    <property type="entry name" value="Tetracycline Repressor, domain 2"/>
    <property type="match status" value="1"/>
</dbReference>
<dbReference type="SUPFAM" id="SSF48498">
    <property type="entry name" value="Tetracyclin repressor-like, C-terminal domain"/>
    <property type="match status" value="1"/>
</dbReference>
<dbReference type="PROSITE" id="PS50977">
    <property type="entry name" value="HTH_TETR_2"/>
    <property type="match status" value="1"/>
</dbReference>
<protein>
    <recommendedName>
        <fullName evidence="6">HTH tetR-type domain-containing protein</fullName>
    </recommendedName>
</protein>
<feature type="region of interest" description="Disordered" evidence="5">
    <location>
        <begin position="1"/>
        <end position="23"/>
    </location>
</feature>
<evidence type="ECO:0000259" key="6">
    <source>
        <dbReference type="PROSITE" id="PS50977"/>
    </source>
</evidence>
<dbReference type="AlphaFoldDB" id="A0A2N8PIG6"/>
<evidence type="ECO:0000313" key="8">
    <source>
        <dbReference type="Proteomes" id="UP000236047"/>
    </source>
</evidence>
<reference evidence="8" key="1">
    <citation type="submission" date="2015-09" db="EMBL/GenBank/DDBJ databases">
        <authorList>
            <person name="Graham D.E."/>
            <person name="Mahan K.M."/>
            <person name="Klingeman D.M."/>
            <person name="Fida T."/>
            <person name="Giannone R.J."/>
            <person name="Hettich R.L."/>
            <person name="Parry R.J."/>
            <person name="Spain J.C."/>
        </authorList>
    </citation>
    <scope>NUCLEOTIDE SEQUENCE [LARGE SCALE GENOMIC DNA]</scope>
    <source>
        <strain evidence="8">JCM 4701</strain>
    </source>
</reference>
<feature type="compositionally biased region" description="Low complexity" evidence="5">
    <location>
        <begin position="1"/>
        <end position="10"/>
    </location>
</feature>
<dbReference type="GO" id="GO:0003700">
    <property type="term" value="F:DNA-binding transcription factor activity"/>
    <property type="evidence" value="ECO:0007669"/>
    <property type="project" value="TreeGrafter"/>
</dbReference>
<dbReference type="PANTHER" id="PTHR30055:SF234">
    <property type="entry name" value="HTH-TYPE TRANSCRIPTIONAL REGULATOR BETI"/>
    <property type="match status" value="1"/>
</dbReference>
<name>A0A2N8PIG6_STRNR</name>
<evidence type="ECO:0000256" key="2">
    <source>
        <dbReference type="ARBA" id="ARBA00023125"/>
    </source>
</evidence>
<evidence type="ECO:0000256" key="3">
    <source>
        <dbReference type="ARBA" id="ARBA00023163"/>
    </source>
</evidence>
<dbReference type="GO" id="GO:0000976">
    <property type="term" value="F:transcription cis-regulatory region binding"/>
    <property type="evidence" value="ECO:0007669"/>
    <property type="project" value="TreeGrafter"/>
</dbReference>
<dbReference type="EMBL" id="LJSN01000002">
    <property type="protein sequence ID" value="PNE40770.1"/>
    <property type="molecule type" value="Genomic_DNA"/>
</dbReference>
<gene>
    <name evidence="7" type="ORF">AOB60_08075</name>
</gene>
<dbReference type="InterPro" id="IPR001647">
    <property type="entry name" value="HTH_TetR"/>
</dbReference>
<dbReference type="Pfam" id="PF21597">
    <property type="entry name" value="TetR_C_43"/>
    <property type="match status" value="1"/>
</dbReference>
<dbReference type="InterPro" id="IPR036271">
    <property type="entry name" value="Tet_transcr_reg_TetR-rel_C_sf"/>
</dbReference>
<dbReference type="InterPro" id="IPR049445">
    <property type="entry name" value="TetR_SbtR-like_C"/>
</dbReference>
<keyword evidence="3" id="KW-0804">Transcription</keyword>
<evidence type="ECO:0000256" key="4">
    <source>
        <dbReference type="PROSITE-ProRule" id="PRU00335"/>
    </source>
</evidence>
<dbReference type="InterPro" id="IPR009057">
    <property type="entry name" value="Homeodomain-like_sf"/>
</dbReference>
<comment type="caution">
    <text evidence="7">The sequence shown here is derived from an EMBL/GenBank/DDBJ whole genome shotgun (WGS) entry which is preliminary data.</text>
</comment>
<feature type="domain" description="HTH tetR-type" evidence="6">
    <location>
        <begin position="20"/>
        <end position="79"/>
    </location>
</feature>